<dbReference type="Pfam" id="PF10698">
    <property type="entry name" value="DUF2505"/>
    <property type="match status" value="1"/>
</dbReference>
<protein>
    <recommendedName>
        <fullName evidence="3">DUF2505 domain-containing protein</fullName>
    </recommendedName>
</protein>
<evidence type="ECO:0000313" key="2">
    <source>
        <dbReference type="Proteomes" id="UP000243589"/>
    </source>
</evidence>
<comment type="caution">
    <text evidence="1">The sequence shown here is derived from an EMBL/GenBank/DDBJ whole genome shotgun (WGS) entry which is preliminary data.</text>
</comment>
<dbReference type="EMBL" id="LQQC01000004">
    <property type="protein sequence ID" value="KXZ59421.1"/>
    <property type="molecule type" value="Genomic_DNA"/>
</dbReference>
<organism evidence="1 2">
    <name type="scientific">Brevibacterium ravenspurgense</name>
    <dbReference type="NCBI Taxonomy" id="479117"/>
    <lineage>
        <taxon>Bacteria</taxon>
        <taxon>Bacillati</taxon>
        <taxon>Actinomycetota</taxon>
        <taxon>Actinomycetes</taxon>
        <taxon>Micrococcales</taxon>
        <taxon>Brevibacteriaceae</taxon>
        <taxon>Brevibacterium</taxon>
    </lineage>
</organism>
<name>A0A150HBJ0_9MICO</name>
<evidence type="ECO:0008006" key="3">
    <source>
        <dbReference type="Google" id="ProtNLM"/>
    </source>
</evidence>
<dbReference type="InterPro" id="IPR019639">
    <property type="entry name" value="DUF2505"/>
</dbReference>
<gene>
    <name evidence="1" type="ORF">Bravens_00355</name>
</gene>
<accession>A0A150HBJ0</accession>
<dbReference type="RefSeq" id="WP_082790963.1">
    <property type="nucleotide sequence ID" value="NZ_LQQC01000004.1"/>
</dbReference>
<proteinExistence type="predicted"/>
<dbReference type="AlphaFoldDB" id="A0A150HBJ0"/>
<evidence type="ECO:0000313" key="1">
    <source>
        <dbReference type="EMBL" id="KXZ59421.1"/>
    </source>
</evidence>
<dbReference type="Proteomes" id="UP000243589">
    <property type="component" value="Unassembled WGS sequence"/>
</dbReference>
<keyword evidence="2" id="KW-1185">Reference proteome</keyword>
<sequence length="155" mass="15971">MKKIRVSERLRVETDSIRSILASPDSWQTAEGSTATVEATGSGTVVHARASLASFDIPDAAAAFVSKAAHLEQTITVPNAFPDQPAAYSAEIPGVPLGITADITAEGLGDGHSLITVDAEAESSIPLLGGMIEEAAAAAVERVFRDRLATIAGSE</sequence>
<reference evidence="1 2" key="1">
    <citation type="submission" date="2016-01" db="EMBL/GenBank/DDBJ databases">
        <title>Use of Whole Genome Sequencing to ascertain that Brevibacterium massiliense (Roux, Raoult 2009) is a later heterotypic synonym of Brevibacterium ravenspurgense (Mages 2008).</title>
        <authorList>
            <person name="Bernier A.-M."/>
            <person name="Burdz T."/>
            <person name="Huynh C."/>
            <person name="Pachecho A.L."/>
            <person name="Wiebe D."/>
            <person name="Bonner C."/>
            <person name="Bernard K."/>
        </authorList>
    </citation>
    <scope>NUCLEOTIDE SEQUENCE [LARGE SCALE GENOMIC DNA]</scope>
    <source>
        <strain evidence="1 2">CCUG56047</strain>
    </source>
</reference>
<dbReference type="PATRIC" id="fig|479117.4.peg.351"/>